<dbReference type="GO" id="GO:0046872">
    <property type="term" value="F:metal ion binding"/>
    <property type="evidence" value="ECO:0007669"/>
    <property type="project" value="UniProtKB-KW"/>
</dbReference>
<organism evidence="5 6">
    <name type="scientific">Botryosphaeria dothidea</name>
    <dbReference type="NCBI Taxonomy" id="55169"/>
    <lineage>
        <taxon>Eukaryota</taxon>
        <taxon>Fungi</taxon>
        <taxon>Dikarya</taxon>
        <taxon>Ascomycota</taxon>
        <taxon>Pezizomycotina</taxon>
        <taxon>Dothideomycetes</taxon>
        <taxon>Dothideomycetes incertae sedis</taxon>
        <taxon>Botryosphaeriales</taxon>
        <taxon>Botryosphaeriaceae</taxon>
        <taxon>Botryosphaeria</taxon>
    </lineage>
</organism>
<comment type="similarity">
    <text evidence="1">Belongs to the FAH family.</text>
</comment>
<evidence type="ECO:0000313" key="6">
    <source>
        <dbReference type="Proteomes" id="UP000572817"/>
    </source>
</evidence>
<dbReference type="InterPro" id="IPR036663">
    <property type="entry name" value="Fumarylacetoacetase_C_sf"/>
</dbReference>
<dbReference type="GO" id="GO:0006107">
    <property type="term" value="P:oxaloacetate metabolic process"/>
    <property type="evidence" value="ECO:0007669"/>
    <property type="project" value="UniProtKB-ARBA"/>
</dbReference>
<dbReference type="Gene3D" id="3.40.50.1820">
    <property type="entry name" value="alpha/beta hydrolase"/>
    <property type="match status" value="1"/>
</dbReference>
<evidence type="ECO:0000313" key="5">
    <source>
        <dbReference type="EMBL" id="KAF4310041.1"/>
    </source>
</evidence>
<evidence type="ECO:0000256" key="3">
    <source>
        <dbReference type="SAM" id="MobiDB-lite"/>
    </source>
</evidence>
<dbReference type="InterPro" id="IPR011234">
    <property type="entry name" value="Fumarylacetoacetase-like_C"/>
</dbReference>
<name>A0A8H4IYT3_9PEZI</name>
<dbReference type="InterPro" id="IPR029058">
    <property type="entry name" value="AB_hydrolase_fold"/>
</dbReference>
<dbReference type="SUPFAM" id="SSF56529">
    <property type="entry name" value="FAH"/>
    <property type="match status" value="1"/>
</dbReference>
<evidence type="ECO:0000259" key="4">
    <source>
        <dbReference type="Pfam" id="PF01557"/>
    </source>
</evidence>
<evidence type="ECO:0000256" key="1">
    <source>
        <dbReference type="ARBA" id="ARBA00010211"/>
    </source>
</evidence>
<dbReference type="GO" id="GO:0050163">
    <property type="term" value="F:oxaloacetate tautomerase activity"/>
    <property type="evidence" value="ECO:0007669"/>
    <property type="project" value="UniProtKB-ARBA"/>
</dbReference>
<reference evidence="5" key="1">
    <citation type="submission" date="2020-04" db="EMBL/GenBank/DDBJ databases">
        <title>Genome Assembly and Annotation of Botryosphaeria dothidea sdau 11-99, a Latent Pathogen of Apple Fruit Ring Rot in China.</title>
        <authorList>
            <person name="Yu C."/>
            <person name="Diao Y."/>
            <person name="Lu Q."/>
            <person name="Zhao J."/>
            <person name="Cui S."/>
            <person name="Peng C."/>
            <person name="He B."/>
            <person name="Liu H."/>
        </authorList>
    </citation>
    <scope>NUCLEOTIDE SEQUENCE [LARGE SCALE GENOMIC DNA]</scope>
    <source>
        <strain evidence="5">Sdau11-99</strain>
    </source>
</reference>
<dbReference type="Proteomes" id="UP000572817">
    <property type="component" value="Unassembled WGS sequence"/>
</dbReference>
<feature type="domain" description="Fumarylacetoacetase-like C-terminal" evidence="4">
    <location>
        <begin position="81"/>
        <end position="292"/>
    </location>
</feature>
<feature type="region of interest" description="Disordered" evidence="3">
    <location>
        <begin position="292"/>
        <end position="311"/>
    </location>
</feature>
<keyword evidence="2" id="KW-0479">Metal-binding</keyword>
<dbReference type="SUPFAM" id="SSF53474">
    <property type="entry name" value="alpha/beta-Hydrolases"/>
    <property type="match status" value="1"/>
</dbReference>
<dbReference type="AlphaFoldDB" id="A0A8H4IYT3"/>
<protein>
    <recommendedName>
        <fullName evidence="4">Fumarylacetoacetase-like C-terminal domain-containing protein</fullName>
    </recommendedName>
</protein>
<dbReference type="EMBL" id="WWBZ02000016">
    <property type="protein sequence ID" value="KAF4310041.1"/>
    <property type="molecule type" value="Genomic_DNA"/>
</dbReference>
<dbReference type="Gene3D" id="3.90.850.10">
    <property type="entry name" value="Fumarylacetoacetase-like, C-terminal domain"/>
    <property type="match status" value="1"/>
</dbReference>
<dbReference type="PANTHER" id="PTHR11820:SF7">
    <property type="entry name" value="ACYLPYRUVASE FAHD1, MITOCHONDRIAL"/>
    <property type="match status" value="1"/>
</dbReference>
<dbReference type="OrthoDB" id="194468at2759"/>
<dbReference type="Pfam" id="PF01557">
    <property type="entry name" value="FAA_hydrolase"/>
    <property type="match status" value="1"/>
</dbReference>
<proteinExistence type="inferred from homology"/>
<sequence length="554" mass="58993">MASDIMNYVSYLDPTDFRPRIGHLDLQHETIQPLYYQYGAPVTDLYQVIDAGEDKIFIDKDDEALPASSVKLLPPISGRDILAVGKNYFDHAKEFNRSGFDSSDKVDVPSHPVIFTKRATSIIPTGADIYHHPEFTQSLDYEGEIGVIIGKAGFKVKEEEAMTHVWGYTIINDVTARERQRDHKQFFIGKSGDTFCPMGPIAKPAKHLPEVLRVQTVVNGKPQQDASTNDLIFSIPFLIKTLSEGITLQPGDVIATGTPAGVGIGKTPPVYLKPGDTISISVTGLGTLTNTVTSNPPTSATPNPSTTPSLHSTLLGTPNKPPVLFLPHPGASPTSLRPLISALNLAATHAVHLLSHPPTPLSPLAPANLPSLVAAHAHAHAHTLRNATLIAHGITALAATRLAAALPHHLSSIIVLSPVATPLPEHRKTALRRRGRVVARRGVGTVLDEVVAEEAGGEEAAPLFAAAVRLALEGGSADAYARWCLDAAEAEAEAEGREKGGVEVRAVVGKGDGLTPAVGGAEKVFDKVEVLENVGRWMVLEDVEAVAGVVRGWL</sequence>
<comment type="caution">
    <text evidence="5">The sequence shown here is derived from an EMBL/GenBank/DDBJ whole genome shotgun (WGS) entry which is preliminary data.</text>
</comment>
<accession>A0A8H4IYT3</accession>
<dbReference type="GO" id="GO:0018773">
    <property type="term" value="F:acetylpyruvate hydrolase activity"/>
    <property type="evidence" value="ECO:0007669"/>
    <property type="project" value="TreeGrafter"/>
</dbReference>
<keyword evidence="6" id="KW-1185">Reference proteome</keyword>
<feature type="compositionally biased region" description="Low complexity" evidence="3">
    <location>
        <begin position="292"/>
        <end position="309"/>
    </location>
</feature>
<dbReference type="PANTHER" id="PTHR11820">
    <property type="entry name" value="ACYLPYRUVASE"/>
    <property type="match status" value="1"/>
</dbReference>
<evidence type="ECO:0000256" key="2">
    <source>
        <dbReference type="ARBA" id="ARBA00022723"/>
    </source>
</evidence>
<gene>
    <name evidence="5" type="ORF">GTA08_BOTSDO01972</name>
</gene>
<dbReference type="FunFam" id="3.90.850.10:FF:000002">
    <property type="entry name" value="2-hydroxyhepta-2,4-diene-1,7-dioate isomerase"/>
    <property type="match status" value="1"/>
</dbReference>